<dbReference type="AlphaFoldDB" id="A0A6J0BUW3"/>
<evidence type="ECO:0000256" key="5">
    <source>
        <dbReference type="ARBA" id="ARBA00022692"/>
    </source>
</evidence>
<dbReference type="FunFam" id="1.20.5.260:FF:000001">
    <property type="entry name" value="Cytochrome b-c1 complex subunit 9"/>
    <property type="match status" value="1"/>
</dbReference>
<evidence type="ECO:0000256" key="9">
    <source>
        <dbReference type="ARBA" id="ARBA00023128"/>
    </source>
</evidence>
<dbReference type="GeneID" id="107223153"/>
<keyword evidence="3" id="KW-0813">Transport</keyword>
<evidence type="ECO:0000256" key="4">
    <source>
        <dbReference type="ARBA" id="ARBA00022660"/>
    </source>
</evidence>
<accession>A0A6J0BUW3</accession>
<evidence type="ECO:0000256" key="10">
    <source>
        <dbReference type="ARBA" id="ARBA00023136"/>
    </source>
</evidence>
<evidence type="ECO:0000256" key="3">
    <source>
        <dbReference type="ARBA" id="ARBA00022448"/>
    </source>
</evidence>
<keyword evidence="13" id="KW-1185">Reference proteome</keyword>
<keyword evidence="10" id="KW-0472">Membrane</keyword>
<reference evidence="14" key="1">
    <citation type="submission" date="2025-08" db="UniProtKB">
        <authorList>
            <consortium name="RefSeq"/>
        </authorList>
    </citation>
    <scope>IDENTIFICATION</scope>
    <source>
        <tissue evidence="14">Thorax and Abdomen</tissue>
    </source>
</reference>
<evidence type="ECO:0000313" key="13">
    <source>
        <dbReference type="Proteomes" id="UP000829291"/>
    </source>
</evidence>
<dbReference type="SUPFAM" id="SSF81514">
    <property type="entry name" value="Subunit X (non-heme 7 kDa protein) of cytochrome bc1 complex (Ubiquinol-cytochrome c reductase)"/>
    <property type="match status" value="1"/>
</dbReference>
<evidence type="ECO:0000256" key="11">
    <source>
        <dbReference type="ARBA" id="ARBA00068509"/>
    </source>
</evidence>
<dbReference type="GO" id="GO:0005743">
    <property type="term" value="C:mitochondrial inner membrane"/>
    <property type="evidence" value="ECO:0007669"/>
    <property type="project" value="UniProtKB-SubCell"/>
</dbReference>
<keyword evidence="7" id="KW-0249">Electron transport</keyword>
<name>A0A6J0BUW3_NEOLC</name>
<dbReference type="CTD" id="45401"/>
<dbReference type="GO" id="GO:0006122">
    <property type="term" value="P:mitochondrial electron transport, ubiquinol to cytochrome c"/>
    <property type="evidence" value="ECO:0007669"/>
    <property type="project" value="InterPro"/>
</dbReference>
<organism evidence="14">
    <name type="scientific">Neodiprion lecontei</name>
    <name type="common">Redheaded pine sawfly</name>
    <dbReference type="NCBI Taxonomy" id="441921"/>
    <lineage>
        <taxon>Eukaryota</taxon>
        <taxon>Metazoa</taxon>
        <taxon>Ecdysozoa</taxon>
        <taxon>Arthropoda</taxon>
        <taxon>Hexapoda</taxon>
        <taxon>Insecta</taxon>
        <taxon>Pterygota</taxon>
        <taxon>Neoptera</taxon>
        <taxon>Endopterygota</taxon>
        <taxon>Hymenoptera</taxon>
        <taxon>Tenthredinoidea</taxon>
        <taxon>Diprionidae</taxon>
        <taxon>Diprioninae</taxon>
        <taxon>Neodiprion</taxon>
    </lineage>
</organism>
<dbReference type="InterPro" id="IPR008027">
    <property type="entry name" value="QCR9"/>
</dbReference>
<gene>
    <name evidence="14" type="primary">LOC107223153</name>
</gene>
<dbReference type="PANTHER" id="PTHR12980">
    <property type="entry name" value="UBIQUINOL-CYTOCHROME C REDUCTASE COMPLEX, SUBUNIT X"/>
    <property type="match status" value="1"/>
</dbReference>
<evidence type="ECO:0000256" key="7">
    <source>
        <dbReference type="ARBA" id="ARBA00022982"/>
    </source>
</evidence>
<keyword evidence="6" id="KW-0999">Mitochondrion inner membrane</keyword>
<proteinExistence type="inferred from homology"/>
<dbReference type="InParanoid" id="A0A6J0BUW3"/>
<evidence type="ECO:0000256" key="6">
    <source>
        <dbReference type="ARBA" id="ARBA00022792"/>
    </source>
</evidence>
<keyword evidence="9" id="KW-0496">Mitochondrion</keyword>
<keyword evidence="8" id="KW-1133">Transmembrane helix</keyword>
<dbReference type="FunCoup" id="A0A6J0BUW3">
    <property type="interactions" value="576"/>
</dbReference>
<evidence type="ECO:0000256" key="12">
    <source>
        <dbReference type="ARBA" id="ARBA00076299"/>
    </source>
</evidence>
<protein>
    <recommendedName>
        <fullName evidence="11">Cytochrome b-c1 complex subunit 9</fullName>
    </recommendedName>
    <alternativeName>
        <fullName evidence="12">Complex III subunit X</fullName>
    </alternativeName>
</protein>
<keyword evidence="5" id="KW-0812">Transmembrane</keyword>
<dbReference type="Pfam" id="PF05365">
    <property type="entry name" value="UCR_UQCRX_QCR9"/>
    <property type="match status" value="1"/>
</dbReference>
<evidence type="ECO:0000256" key="2">
    <source>
        <dbReference type="ARBA" id="ARBA00007856"/>
    </source>
</evidence>
<evidence type="ECO:0000256" key="1">
    <source>
        <dbReference type="ARBA" id="ARBA00004434"/>
    </source>
</evidence>
<dbReference type="OrthoDB" id="44067at2759"/>
<comment type="similarity">
    <text evidence="2">Belongs to the UQCR10/QCR9 family.</text>
</comment>
<evidence type="ECO:0000313" key="14">
    <source>
        <dbReference type="RefSeq" id="XP_015518235.1"/>
    </source>
</evidence>
<dbReference type="KEGG" id="nlo:107223153"/>
<dbReference type="GO" id="GO:0045275">
    <property type="term" value="C:respiratory chain complex III"/>
    <property type="evidence" value="ECO:0007669"/>
    <property type="project" value="InterPro"/>
</dbReference>
<dbReference type="Gene3D" id="1.20.5.260">
    <property type="entry name" value="Cytochrome b-c1 complex subunit 9"/>
    <property type="match status" value="1"/>
</dbReference>
<sequence>MLACELNPWQISLGSLVVCSAPEIYIKMAGIASTVYNVICRRSSTFALAIIAGTFVFERTFDTISNQIFDSYNKGKQWKDIKHKYEKE</sequence>
<keyword evidence="4" id="KW-0679">Respiratory chain</keyword>
<dbReference type="InterPro" id="IPR036656">
    <property type="entry name" value="QCR9_sf"/>
</dbReference>
<comment type="subcellular location">
    <subcellularLocation>
        <location evidence="1">Mitochondrion inner membrane</location>
        <topology evidence="1">Single-pass membrane protein</topology>
    </subcellularLocation>
</comment>
<dbReference type="PANTHER" id="PTHR12980:SF0">
    <property type="entry name" value="CYTOCHROME B-C1 COMPLEX SUBUNIT 9"/>
    <property type="match status" value="1"/>
</dbReference>
<dbReference type="Proteomes" id="UP000829291">
    <property type="component" value="Chromosome 3"/>
</dbReference>
<dbReference type="RefSeq" id="XP_015518235.1">
    <property type="nucleotide sequence ID" value="XM_015662749.2"/>
</dbReference>
<evidence type="ECO:0000256" key="8">
    <source>
        <dbReference type="ARBA" id="ARBA00022989"/>
    </source>
</evidence>